<evidence type="ECO:0000313" key="2">
    <source>
        <dbReference type="EMBL" id="GIH70727.1"/>
    </source>
</evidence>
<gene>
    <name evidence="2" type="ORF">Mth01_29800</name>
</gene>
<keyword evidence="3" id="KW-1185">Reference proteome</keyword>
<evidence type="ECO:0000256" key="1">
    <source>
        <dbReference type="SAM" id="SignalP"/>
    </source>
</evidence>
<keyword evidence="1" id="KW-0732">Signal</keyword>
<organism evidence="2 3">
    <name type="scientific">Sphaerimonospora thailandensis</name>
    <dbReference type="NCBI Taxonomy" id="795644"/>
    <lineage>
        <taxon>Bacteria</taxon>
        <taxon>Bacillati</taxon>
        <taxon>Actinomycetota</taxon>
        <taxon>Actinomycetes</taxon>
        <taxon>Streptosporangiales</taxon>
        <taxon>Streptosporangiaceae</taxon>
        <taxon>Sphaerimonospora</taxon>
    </lineage>
</organism>
<comment type="caution">
    <text evidence="2">The sequence shown here is derived from an EMBL/GenBank/DDBJ whole genome shotgun (WGS) entry which is preliminary data.</text>
</comment>
<name>A0A8J3VZR1_9ACTN</name>
<evidence type="ECO:0000313" key="3">
    <source>
        <dbReference type="Proteomes" id="UP000610966"/>
    </source>
</evidence>
<dbReference type="RefSeq" id="WP_204016442.1">
    <property type="nucleotide sequence ID" value="NZ_BOOG01000025.1"/>
</dbReference>
<reference evidence="2" key="1">
    <citation type="submission" date="2021-01" db="EMBL/GenBank/DDBJ databases">
        <title>Whole genome shotgun sequence of Sphaerimonospora thailandensis NBRC 107569.</title>
        <authorList>
            <person name="Komaki H."/>
            <person name="Tamura T."/>
        </authorList>
    </citation>
    <scope>NUCLEOTIDE SEQUENCE</scope>
    <source>
        <strain evidence="2">NBRC 107569</strain>
    </source>
</reference>
<sequence>MIIKRSVLAAGLTGLLGAALLVSASPALAGSPPKPPTPAQLRSALLQPEDLGDDFEHNTIRNRELLSPRLAHTKACVKAMKGVKPLTRSKVATWLAREEAPEGVNEYVVSGTSAQISALERAAKVMVRDCGHVNAGTKEIKQTIRKLSVGKLGDGAYGIRFRNVIPSVNPDPSMAVDIVIIRVKNTMITLEHNGFYGKFDADLTRTAAEIATTRLQEILDGSTSSAEHSVVV</sequence>
<accession>A0A8J3VZR1</accession>
<proteinExistence type="predicted"/>
<dbReference type="EMBL" id="BOOG01000025">
    <property type="protein sequence ID" value="GIH70727.1"/>
    <property type="molecule type" value="Genomic_DNA"/>
</dbReference>
<feature type="chain" id="PRO_5035220318" description="PknH-like protein" evidence="1">
    <location>
        <begin position="30"/>
        <end position="232"/>
    </location>
</feature>
<dbReference type="AlphaFoldDB" id="A0A8J3VZR1"/>
<evidence type="ECO:0008006" key="4">
    <source>
        <dbReference type="Google" id="ProtNLM"/>
    </source>
</evidence>
<feature type="signal peptide" evidence="1">
    <location>
        <begin position="1"/>
        <end position="29"/>
    </location>
</feature>
<dbReference type="Proteomes" id="UP000610966">
    <property type="component" value="Unassembled WGS sequence"/>
</dbReference>
<protein>
    <recommendedName>
        <fullName evidence="4">PknH-like protein</fullName>
    </recommendedName>
</protein>